<gene>
    <name evidence="1" type="ORF">RFI_10445</name>
</gene>
<dbReference type="AlphaFoldDB" id="X6NLT3"/>
<evidence type="ECO:0000313" key="2">
    <source>
        <dbReference type="Proteomes" id="UP000023152"/>
    </source>
</evidence>
<dbReference type="EMBL" id="ASPP01007701">
    <property type="protein sequence ID" value="ETO26694.1"/>
    <property type="molecule type" value="Genomic_DNA"/>
</dbReference>
<accession>X6NLT3</accession>
<name>X6NLT3_RETFI</name>
<evidence type="ECO:0000313" key="1">
    <source>
        <dbReference type="EMBL" id="ETO26694.1"/>
    </source>
</evidence>
<keyword evidence="2" id="KW-1185">Reference proteome</keyword>
<organism evidence="1 2">
    <name type="scientific">Reticulomyxa filosa</name>
    <dbReference type="NCBI Taxonomy" id="46433"/>
    <lineage>
        <taxon>Eukaryota</taxon>
        <taxon>Sar</taxon>
        <taxon>Rhizaria</taxon>
        <taxon>Retaria</taxon>
        <taxon>Foraminifera</taxon>
        <taxon>Monothalamids</taxon>
        <taxon>Reticulomyxidae</taxon>
        <taxon>Reticulomyxa</taxon>
    </lineage>
</organism>
<sequence length="158" mass="18682">MILLITKQKEFSDYCQKCAIDLSKCFLHFKNFVTGIWSSFLKEPFVQRFIIKNTEFKIMAIIQLDKNKYKLLKELQITIVFHIIKHISNEVKIKQRQFNAFFIPLPHKHVAKFNFQIFISYEVLPTSSALHLACQKSEMDNKLFANDIKETNSKLFSD</sequence>
<reference evidence="1 2" key="1">
    <citation type="journal article" date="2013" name="Curr. Biol.">
        <title>The Genome of the Foraminiferan Reticulomyxa filosa.</title>
        <authorList>
            <person name="Glockner G."/>
            <person name="Hulsmann N."/>
            <person name="Schleicher M."/>
            <person name="Noegel A.A."/>
            <person name="Eichinger L."/>
            <person name="Gallinger C."/>
            <person name="Pawlowski J."/>
            <person name="Sierra R."/>
            <person name="Euteneuer U."/>
            <person name="Pillet L."/>
            <person name="Moustafa A."/>
            <person name="Platzer M."/>
            <person name="Groth M."/>
            <person name="Szafranski K."/>
            <person name="Schliwa M."/>
        </authorList>
    </citation>
    <scope>NUCLEOTIDE SEQUENCE [LARGE SCALE GENOMIC DNA]</scope>
</reference>
<proteinExistence type="predicted"/>
<protein>
    <submittedName>
        <fullName evidence="1">Uncharacterized protein</fullName>
    </submittedName>
</protein>
<dbReference type="Proteomes" id="UP000023152">
    <property type="component" value="Unassembled WGS sequence"/>
</dbReference>
<comment type="caution">
    <text evidence="1">The sequence shown here is derived from an EMBL/GenBank/DDBJ whole genome shotgun (WGS) entry which is preliminary data.</text>
</comment>